<evidence type="ECO:0000256" key="1">
    <source>
        <dbReference type="SAM" id="Phobius"/>
    </source>
</evidence>
<protein>
    <submittedName>
        <fullName evidence="2">Uncharacterized protein</fullName>
    </submittedName>
</protein>
<proteinExistence type="predicted"/>
<organism evidence="2 3">
    <name type="scientific">Flavobacterium weaverense</name>
    <dbReference type="NCBI Taxonomy" id="271156"/>
    <lineage>
        <taxon>Bacteria</taxon>
        <taxon>Pseudomonadati</taxon>
        <taxon>Bacteroidota</taxon>
        <taxon>Flavobacteriia</taxon>
        <taxon>Flavobacteriales</taxon>
        <taxon>Flavobacteriaceae</taxon>
        <taxon>Flavobacterium</taxon>
    </lineage>
</organism>
<reference evidence="2 3" key="1">
    <citation type="submission" date="2018-10" db="EMBL/GenBank/DDBJ databases">
        <title>Genomic Encyclopedia of Archaeal and Bacterial Type Strains, Phase II (KMG-II): from individual species to whole genera.</title>
        <authorList>
            <person name="Goeker M."/>
        </authorList>
    </citation>
    <scope>NUCLEOTIDE SEQUENCE [LARGE SCALE GENOMIC DNA]</scope>
    <source>
        <strain evidence="2 3">DSM 19727</strain>
    </source>
</reference>
<feature type="transmembrane region" description="Helical" evidence="1">
    <location>
        <begin position="7"/>
        <end position="25"/>
    </location>
</feature>
<evidence type="ECO:0000313" key="3">
    <source>
        <dbReference type="Proteomes" id="UP000280368"/>
    </source>
</evidence>
<dbReference type="EMBL" id="REFH01000007">
    <property type="protein sequence ID" value="RMA77983.1"/>
    <property type="molecule type" value="Genomic_DNA"/>
</dbReference>
<dbReference type="AlphaFoldDB" id="A0A3L9ZZ26"/>
<keyword evidence="3" id="KW-1185">Reference proteome</keyword>
<accession>A0A3L9ZZ26</accession>
<keyword evidence="1" id="KW-0812">Transmembrane</keyword>
<keyword evidence="1" id="KW-0472">Membrane</keyword>
<evidence type="ECO:0000313" key="2">
    <source>
        <dbReference type="EMBL" id="RMA77983.1"/>
    </source>
</evidence>
<sequence>MKYIMFLLFKGFLFVGFIYLFHILSSHNVEIFKEKYGDTDYTKWKIWGNRISLYCVTIIVAIFAIGTFLEAFRLIFK</sequence>
<feature type="transmembrane region" description="Helical" evidence="1">
    <location>
        <begin position="51"/>
        <end position="76"/>
    </location>
</feature>
<keyword evidence="1" id="KW-1133">Transmembrane helix</keyword>
<name>A0A3L9ZZ26_9FLAO</name>
<comment type="caution">
    <text evidence="2">The sequence shown here is derived from an EMBL/GenBank/DDBJ whole genome shotgun (WGS) entry which is preliminary data.</text>
</comment>
<dbReference type="Proteomes" id="UP000280368">
    <property type="component" value="Unassembled WGS sequence"/>
</dbReference>
<gene>
    <name evidence="2" type="ORF">BC961_0344</name>
</gene>